<organism evidence="10 11">
    <name type="scientific">Candidatus Woesebacteria bacterium GW2011_GWA2_33_28</name>
    <dbReference type="NCBI Taxonomy" id="1618561"/>
    <lineage>
        <taxon>Bacteria</taxon>
        <taxon>Candidatus Woeseibacteriota</taxon>
    </lineage>
</organism>
<evidence type="ECO:0000256" key="6">
    <source>
        <dbReference type="ARBA" id="ARBA00022989"/>
    </source>
</evidence>
<feature type="domain" description="Glycosyltransferase RgtA/B/C/D-like" evidence="9">
    <location>
        <begin position="106"/>
        <end position="248"/>
    </location>
</feature>
<dbReference type="InterPro" id="IPR050297">
    <property type="entry name" value="LipidA_mod_glycosyltrf_83"/>
</dbReference>
<comment type="subcellular location">
    <subcellularLocation>
        <location evidence="1">Cell membrane</location>
        <topology evidence="1">Multi-pass membrane protein</topology>
    </subcellularLocation>
</comment>
<keyword evidence="4" id="KW-0808">Transferase</keyword>
<keyword evidence="7 8" id="KW-0472">Membrane</keyword>
<reference evidence="10 11" key="1">
    <citation type="journal article" date="2015" name="Nature">
        <title>rRNA introns, odd ribosomes, and small enigmatic genomes across a large radiation of phyla.</title>
        <authorList>
            <person name="Brown C.T."/>
            <person name="Hug L.A."/>
            <person name="Thomas B.C."/>
            <person name="Sharon I."/>
            <person name="Castelle C.J."/>
            <person name="Singh A."/>
            <person name="Wilkins M.J."/>
            <person name="Williams K.H."/>
            <person name="Banfield J.F."/>
        </authorList>
    </citation>
    <scope>NUCLEOTIDE SEQUENCE [LARGE SCALE GENOMIC DNA]</scope>
</reference>
<evidence type="ECO:0000256" key="7">
    <source>
        <dbReference type="ARBA" id="ARBA00023136"/>
    </source>
</evidence>
<sequence>MNVIVRQILTFVRKNKSLTAILLLMWFIPRIFSAGSILTADESTWIERSTNFMRAISKLELKNTRQFRIAEASHPGVTLMWAGGTGVILERATSSFFNYSSETRLFLIKLPLIIIGGMLFLLIFFGLTKIVDKRVAFFTSSFLALDPFFLGYSRLLHLDAMLSMFMFASIIFFLLALNQKDHINYYLKISAVLGGLAFLTKVPAFAIIPIIPLILIFITKFNKQRIIYSFRLFLRWIAISAVTFVILWPAMWVTPKESLQSLFGAARIGLTEAHNISEYILDPYYYVNTFKNFSSPIVMFLVLSSVIFLKKKKLLETKSLLISLFFIIYFIVGMTLGAKKGLRYILPIYPHLFFLSGLGLNGILNAIKNKRIALLVALIAMIIIIFQTVNIHPYYLAYYNPLVEPPVKMGFGEGIELAAKYLETKEKPEDLIVSSWYPDVMATYFPGTILGLDSIDKADYVVLYRGMKGRAEIDPATRIINSYETMIPDKTIYLNNLEYVWIYEGGRNIKSK</sequence>
<feature type="transmembrane region" description="Helical" evidence="8">
    <location>
        <begin position="106"/>
        <end position="128"/>
    </location>
</feature>
<keyword evidence="3" id="KW-0328">Glycosyltransferase</keyword>
<proteinExistence type="predicted"/>
<evidence type="ECO:0000256" key="4">
    <source>
        <dbReference type="ARBA" id="ARBA00022679"/>
    </source>
</evidence>
<feature type="transmembrane region" description="Helical" evidence="8">
    <location>
        <begin position="205"/>
        <end position="221"/>
    </location>
</feature>
<evidence type="ECO:0000256" key="2">
    <source>
        <dbReference type="ARBA" id="ARBA00022475"/>
    </source>
</evidence>
<dbReference type="GO" id="GO:0016763">
    <property type="term" value="F:pentosyltransferase activity"/>
    <property type="evidence" value="ECO:0007669"/>
    <property type="project" value="TreeGrafter"/>
</dbReference>
<comment type="caution">
    <text evidence="10">The sequence shown here is derived from an EMBL/GenBank/DDBJ whole genome shotgun (WGS) entry which is preliminary data.</text>
</comment>
<dbReference type="Proteomes" id="UP000033995">
    <property type="component" value="Unassembled WGS sequence"/>
</dbReference>
<dbReference type="GO" id="GO:0009103">
    <property type="term" value="P:lipopolysaccharide biosynthetic process"/>
    <property type="evidence" value="ECO:0007669"/>
    <property type="project" value="UniProtKB-ARBA"/>
</dbReference>
<protein>
    <recommendedName>
        <fullName evidence="9">Glycosyltransferase RgtA/B/C/D-like domain-containing protein</fullName>
    </recommendedName>
</protein>
<keyword evidence="6 8" id="KW-1133">Transmembrane helix</keyword>
<keyword evidence="2" id="KW-1003">Cell membrane</keyword>
<evidence type="ECO:0000313" key="11">
    <source>
        <dbReference type="Proteomes" id="UP000033995"/>
    </source>
</evidence>
<feature type="transmembrane region" description="Helical" evidence="8">
    <location>
        <begin position="344"/>
        <end position="367"/>
    </location>
</feature>
<feature type="transmembrane region" description="Helical" evidence="8">
    <location>
        <begin position="321"/>
        <end position="338"/>
    </location>
</feature>
<evidence type="ECO:0000256" key="3">
    <source>
        <dbReference type="ARBA" id="ARBA00022676"/>
    </source>
</evidence>
<evidence type="ECO:0000256" key="1">
    <source>
        <dbReference type="ARBA" id="ARBA00004651"/>
    </source>
</evidence>
<gene>
    <name evidence="10" type="ORF">UR38_C0001G0127</name>
</gene>
<dbReference type="EMBL" id="LBOZ01000001">
    <property type="protein sequence ID" value="KKP48331.1"/>
    <property type="molecule type" value="Genomic_DNA"/>
</dbReference>
<dbReference type="PANTHER" id="PTHR33908">
    <property type="entry name" value="MANNOSYLTRANSFERASE YKCB-RELATED"/>
    <property type="match status" value="1"/>
</dbReference>
<name>A0A0G0AAL0_9BACT</name>
<evidence type="ECO:0000256" key="8">
    <source>
        <dbReference type="SAM" id="Phobius"/>
    </source>
</evidence>
<keyword evidence="5 8" id="KW-0812">Transmembrane</keyword>
<feature type="transmembrane region" description="Helical" evidence="8">
    <location>
        <begin position="158"/>
        <end position="176"/>
    </location>
</feature>
<feature type="transmembrane region" description="Helical" evidence="8">
    <location>
        <begin position="374"/>
        <end position="396"/>
    </location>
</feature>
<dbReference type="InterPro" id="IPR038731">
    <property type="entry name" value="RgtA/B/C-like"/>
</dbReference>
<dbReference type="AlphaFoldDB" id="A0A0G0AAL0"/>
<accession>A0A0G0AAL0</accession>
<evidence type="ECO:0000256" key="5">
    <source>
        <dbReference type="ARBA" id="ARBA00022692"/>
    </source>
</evidence>
<evidence type="ECO:0000259" key="9">
    <source>
        <dbReference type="Pfam" id="PF13231"/>
    </source>
</evidence>
<feature type="transmembrane region" description="Helical" evidence="8">
    <location>
        <begin position="233"/>
        <end position="253"/>
    </location>
</feature>
<dbReference type="GO" id="GO:0005886">
    <property type="term" value="C:plasma membrane"/>
    <property type="evidence" value="ECO:0007669"/>
    <property type="project" value="UniProtKB-SubCell"/>
</dbReference>
<evidence type="ECO:0000313" key="10">
    <source>
        <dbReference type="EMBL" id="KKP48331.1"/>
    </source>
</evidence>
<feature type="transmembrane region" description="Helical" evidence="8">
    <location>
        <begin position="293"/>
        <end position="309"/>
    </location>
</feature>
<dbReference type="Pfam" id="PF13231">
    <property type="entry name" value="PMT_2"/>
    <property type="match status" value="1"/>
</dbReference>
<dbReference type="PANTHER" id="PTHR33908:SF11">
    <property type="entry name" value="MEMBRANE PROTEIN"/>
    <property type="match status" value="1"/>
</dbReference>